<comment type="function">
    <text evidence="2">Catalyzes a mechanistically unusual reaction, the ATP-dependent insertion of CO2 between the N7 and N8 nitrogen atoms of 7,8-diaminopelargonic acid (DAPA, also called 7,8-diammoniononanoate) to form a ureido ring.</text>
</comment>
<feature type="binding site" evidence="2">
    <location>
        <position position="49"/>
    </location>
    <ligand>
        <name>ATP</name>
        <dbReference type="ChEBI" id="CHEBI:30616"/>
    </ligand>
</feature>
<dbReference type="NCBIfam" id="TIGR00347">
    <property type="entry name" value="bioD"/>
    <property type="match status" value="1"/>
</dbReference>
<dbReference type="InterPro" id="IPR004472">
    <property type="entry name" value="DTB_synth_BioD"/>
</dbReference>
<keyword evidence="2 3" id="KW-0436">Ligase</keyword>
<evidence type="ECO:0000256" key="1">
    <source>
        <dbReference type="ARBA" id="ARBA00022756"/>
    </source>
</evidence>
<comment type="subunit">
    <text evidence="2">Homodimer.</text>
</comment>
<feature type="binding site" evidence="2">
    <location>
        <begin position="114"/>
        <end position="117"/>
    </location>
    <ligand>
        <name>ATP</name>
        <dbReference type="ChEBI" id="CHEBI:30616"/>
    </ligand>
</feature>
<keyword evidence="2" id="KW-0963">Cytoplasm</keyword>
<feature type="binding site" evidence="2">
    <location>
        <begin position="174"/>
        <end position="175"/>
    </location>
    <ligand>
        <name>ATP</name>
        <dbReference type="ChEBI" id="CHEBI:30616"/>
    </ligand>
</feature>
<comment type="catalytic activity">
    <reaction evidence="2">
        <text>(7R,8S)-7,8-diammoniononanoate + CO2 + ATP = (4R,5S)-dethiobiotin + ADP + phosphate + 3 H(+)</text>
        <dbReference type="Rhea" id="RHEA:15805"/>
        <dbReference type="ChEBI" id="CHEBI:15378"/>
        <dbReference type="ChEBI" id="CHEBI:16526"/>
        <dbReference type="ChEBI" id="CHEBI:30616"/>
        <dbReference type="ChEBI" id="CHEBI:43474"/>
        <dbReference type="ChEBI" id="CHEBI:149469"/>
        <dbReference type="ChEBI" id="CHEBI:149473"/>
        <dbReference type="ChEBI" id="CHEBI:456216"/>
        <dbReference type="EC" id="6.3.3.3"/>
    </reaction>
</comment>
<dbReference type="GO" id="GO:0004141">
    <property type="term" value="F:dethiobiotin synthase activity"/>
    <property type="evidence" value="ECO:0007669"/>
    <property type="project" value="UniProtKB-UniRule"/>
</dbReference>
<dbReference type="GO" id="GO:0009102">
    <property type="term" value="P:biotin biosynthetic process"/>
    <property type="evidence" value="ECO:0007669"/>
    <property type="project" value="UniProtKB-UniRule"/>
</dbReference>
<reference evidence="3" key="1">
    <citation type="submission" date="2020-01" db="EMBL/GenBank/DDBJ databases">
        <authorList>
            <person name="Meier V. D."/>
            <person name="Meier V D."/>
        </authorList>
    </citation>
    <scope>NUCLEOTIDE SEQUENCE</scope>
    <source>
        <strain evidence="3">HLG_WM_MAG_01</strain>
    </source>
</reference>
<name>A0A6S6THI4_9BACT</name>
<feature type="active site" evidence="2">
    <location>
        <position position="37"/>
    </location>
</feature>
<dbReference type="EC" id="6.3.3.3" evidence="2"/>
<keyword evidence="2" id="KW-0067">ATP-binding</keyword>
<comment type="pathway">
    <text evidence="2">Cofactor biosynthesis; biotin biosynthesis; biotin from 7,8-diaminononanoate: step 1/2.</text>
</comment>
<feature type="binding site" evidence="2">
    <location>
        <position position="16"/>
    </location>
    <ligand>
        <name>Mg(2+)</name>
        <dbReference type="ChEBI" id="CHEBI:18420"/>
    </ligand>
</feature>
<feature type="binding site" evidence="2">
    <location>
        <position position="49"/>
    </location>
    <ligand>
        <name>Mg(2+)</name>
        <dbReference type="ChEBI" id="CHEBI:18420"/>
    </ligand>
</feature>
<evidence type="ECO:0000256" key="2">
    <source>
        <dbReference type="HAMAP-Rule" id="MF_00336"/>
    </source>
</evidence>
<dbReference type="EMBL" id="CACVAS010000107">
    <property type="protein sequence ID" value="CAA6818784.1"/>
    <property type="molecule type" value="Genomic_DNA"/>
</dbReference>
<dbReference type="SUPFAM" id="SSF52540">
    <property type="entry name" value="P-loop containing nucleoside triphosphate hydrolases"/>
    <property type="match status" value="1"/>
</dbReference>
<keyword evidence="2" id="KW-0460">Magnesium</keyword>
<feature type="binding site" evidence="2">
    <location>
        <position position="41"/>
    </location>
    <ligand>
        <name>substrate</name>
    </ligand>
</feature>
<sequence length="219" mass="24542">MNTLFITATNTDIGKTYVTLKLIEAFAAKGLNVGVFKPIETGVIHTAPDATILLQACQKVNKHFKSLKVSDITAYTFPLPAAPFCADTKNIIQIEEIIKKYHKLAKLCDILLVEGAGGLHVPITKTFNMIDLIVKLNIKTLLVTPSRLGCINDTLLSMEALEARHIEFDWCVNLHEDKQEFPTVTQPYYDAQFPHWWSIQDGLESSKFISKLLLNNAQK</sequence>
<comment type="cofactor">
    <cofactor evidence="2">
        <name>Mg(2+)</name>
        <dbReference type="ChEBI" id="CHEBI:18420"/>
    </cofactor>
</comment>
<evidence type="ECO:0000313" key="3">
    <source>
        <dbReference type="EMBL" id="CAA6818784.1"/>
    </source>
</evidence>
<feature type="binding site" evidence="2">
    <location>
        <position position="114"/>
    </location>
    <ligand>
        <name>Mg(2+)</name>
        <dbReference type="ChEBI" id="CHEBI:18420"/>
    </ligand>
</feature>
<proteinExistence type="inferred from homology"/>
<protein>
    <recommendedName>
        <fullName evidence="2">ATP-dependent dethiobiotin synthetase BioD</fullName>
        <ecNumber evidence="2">6.3.3.3</ecNumber>
    </recommendedName>
    <alternativeName>
        <fullName evidence="2">DTB synthetase</fullName>
        <shortName evidence="2">DTBS</shortName>
    </alternativeName>
    <alternativeName>
        <fullName evidence="2">Dethiobiotin synthase</fullName>
    </alternativeName>
</protein>
<dbReference type="Pfam" id="PF13500">
    <property type="entry name" value="AAA_26"/>
    <property type="match status" value="1"/>
</dbReference>
<dbReference type="AlphaFoldDB" id="A0A6S6THI4"/>
<dbReference type="GO" id="GO:0005524">
    <property type="term" value="F:ATP binding"/>
    <property type="evidence" value="ECO:0007669"/>
    <property type="project" value="UniProtKB-UniRule"/>
</dbReference>
<comment type="similarity">
    <text evidence="2">Belongs to the dethiobiotin synthetase family.</text>
</comment>
<organism evidence="3">
    <name type="scientific">uncultured Sulfurovum sp</name>
    <dbReference type="NCBI Taxonomy" id="269237"/>
    <lineage>
        <taxon>Bacteria</taxon>
        <taxon>Pseudomonadati</taxon>
        <taxon>Campylobacterota</taxon>
        <taxon>Epsilonproteobacteria</taxon>
        <taxon>Campylobacterales</taxon>
        <taxon>Sulfurovaceae</taxon>
        <taxon>Sulfurovum</taxon>
        <taxon>environmental samples</taxon>
    </lineage>
</organism>
<accession>A0A6S6THI4</accession>
<keyword evidence="2" id="KW-0547">Nucleotide-binding</keyword>
<dbReference type="HAMAP" id="MF_00336">
    <property type="entry name" value="BioD"/>
    <property type="match status" value="1"/>
</dbReference>
<feature type="binding site" evidence="2">
    <location>
        <begin position="12"/>
        <end position="17"/>
    </location>
    <ligand>
        <name>ATP</name>
        <dbReference type="ChEBI" id="CHEBI:30616"/>
    </ligand>
</feature>
<dbReference type="CDD" id="cd03109">
    <property type="entry name" value="DTBS"/>
    <property type="match status" value="1"/>
</dbReference>
<dbReference type="PANTHER" id="PTHR43210">
    <property type="entry name" value="DETHIOBIOTIN SYNTHETASE"/>
    <property type="match status" value="1"/>
</dbReference>
<dbReference type="PANTHER" id="PTHR43210:SF5">
    <property type="entry name" value="DETHIOBIOTIN SYNTHETASE"/>
    <property type="match status" value="1"/>
</dbReference>
<dbReference type="UniPathway" id="UPA00078">
    <property type="reaction ID" value="UER00161"/>
</dbReference>
<dbReference type="Gene3D" id="3.40.50.300">
    <property type="entry name" value="P-loop containing nucleotide triphosphate hydrolases"/>
    <property type="match status" value="1"/>
</dbReference>
<dbReference type="InterPro" id="IPR027417">
    <property type="entry name" value="P-loop_NTPase"/>
</dbReference>
<comment type="subcellular location">
    <subcellularLocation>
        <location evidence="2">Cytoplasm</location>
    </subcellularLocation>
</comment>
<keyword evidence="2" id="KW-0479">Metal-binding</keyword>
<dbReference type="GO" id="GO:0005829">
    <property type="term" value="C:cytosol"/>
    <property type="evidence" value="ECO:0007669"/>
    <property type="project" value="TreeGrafter"/>
</dbReference>
<keyword evidence="1 2" id="KW-0093">Biotin biosynthesis</keyword>
<dbReference type="GO" id="GO:0000287">
    <property type="term" value="F:magnesium ion binding"/>
    <property type="evidence" value="ECO:0007669"/>
    <property type="project" value="UniProtKB-UniRule"/>
</dbReference>
<comment type="caution">
    <text evidence="2">Lacks conserved residue(s) required for the propagation of feature annotation.</text>
</comment>
<gene>
    <name evidence="2" type="primary">bioD</name>
    <name evidence="3" type="ORF">HELGO_WM456</name>
</gene>